<keyword evidence="7" id="KW-1185">Reference proteome</keyword>
<dbReference type="InterPro" id="IPR011006">
    <property type="entry name" value="CheY-like_superfamily"/>
</dbReference>
<dbReference type="PROSITE" id="PS50005">
    <property type="entry name" value="TPR"/>
    <property type="match status" value="2"/>
</dbReference>
<dbReference type="InterPro" id="IPR001789">
    <property type="entry name" value="Sig_transdc_resp-reg_receiver"/>
</dbReference>
<evidence type="ECO:0000256" key="4">
    <source>
        <dbReference type="PROSITE-ProRule" id="PRU00339"/>
    </source>
</evidence>
<dbReference type="CDD" id="cd00156">
    <property type="entry name" value="REC"/>
    <property type="match status" value="1"/>
</dbReference>
<reference evidence="6 7" key="1">
    <citation type="submission" date="2019-08" db="EMBL/GenBank/DDBJ databases">
        <title>100 year-old enigma solved: identification of Planctomyces bekefii, the type genus and species of the phylum Planctomycetes.</title>
        <authorList>
            <person name="Svetlana D.N."/>
            <person name="Overmann J."/>
        </authorList>
    </citation>
    <scope>NUCLEOTIDE SEQUENCE [LARGE SCALE GENOMIC DNA]</scope>
    <source>
        <strain evidence="6">Phe10_nw2017</strain>
    </source>
</reference>
<dbReference type="Gene3D" id="3.40.50.2300">
    <property type="match status" value="1"/>
</dbReference>
<organism evidence="6 7">
    <name type="scientific">Planctomyces bekefii</name>
    <dbReference type="NCBI Taxonomy" id="1653850"/>
    <lineage>
        <taxon>Bacteria</taxon>
        <taxon>Pseudomonadati</taxon>
        <taxon>Planctomycetota</taxon>
        <taxon>Planctomycetia</taxon>
        <taxon>Planctomycetales</taxon>
        <taxon>Planctomycetaceae</taxon>
        <taxon>Planctomyces</taxon>
    </lineage>
</organism>
<dbReference type="PROSITE" id="PS50293">
    <property type="entry name" value="TPR_REGION"/>
    <property type="match status" value="1"/>
</dbReference>
<dbReference type="InterPro" id="IPR011990">
    <property type="entry name" value="TPR-like_helical_dom_sf"/>
</dbReference>
<dbReference type="SUPFAM" id="SSF48452">
    <property type="entry name" value="TPR-like"/>
    <property type="match status" value="1"/>
</dbReference>
<dbReference type="EMBL" id="SRHE01000544">
    <property type="protein sequence ID" value="TWW08700.1"/>
    <property type="molecule type" value="Genomic_DNA"/>
</dbReference>
<comment type="caution">
    <text evidence="6">The sequence shown here is derived from an EMBL/GenBank/DDBJ whole genome shotgun (WGS) entry which is preliminary data.</text>
</comment>
<evidence type="ECO:0000256" key="3">
    <source>
        <dbReference type="PROSITE-ProRule" id="PRU00169"/>
    </source>
</evidence>
<dbReference type="Gene3D" id="1.25.40.10">
    <property type="entry name" value="Tetratricopeptide repeat domain"/>
    <property type="match status" value="2"/>
</dbReference>
<evidence type="ECO:0000313" key="6">
    <source>
        <dbReference type="EMBL" id="TWW08700.1"/>
    </source>
</evidence>
<evidence type="ECO:0000259" key="5">
    <source>
        <dbReference type="PROSITE" id="PS50110"/>
    </source>
</evidence>
<dbReference type="Proteomes" id="UP000321083">
    <property type="component" value="Unassembled WGS sequence"/>
</dbReference>
<gene>
    <name evidence="6" type="ORF">E3A20_21720</name>
</gene>
<dbReference type="PANTHER" id="PTHR44858">
    <property type="entry name" value="TETRATRICOPEPTIDE REPEAT PROTEIN 6"/>
    <property type="match status" value="1"/>
</dbReference>
<dbReference type="SMART" id="SM00028">
    <property type="entry name" value="TPR"/>
    <property type="match status" value="5"/>
</dbReference>
<keyword evidence="1" id="KW-0677">Repeat</keyword>
<dbReference type="GO" id="GO:0000160">
    <property type="term" value="P:phosphorelay signal transduction system"/>
    <property type="evidence" value="ECO:0007669"/>
    <property type="project" value="InterPro"/>
</dbReference>
<feature type="repeat" description="TPR" evidence="4">
    <location>
        <begin position="339"/>
        <end position="372"/>
    </location>
</feature>
<dbReference type="SUPFAM" id="SSF52172">
    <property type="entry name" value="CheY-like"/>
    <property type="match status" value="1"/>
</dbReference>
<sequence length="393" mass="44030">MLSKASKIAMILPNAQEGDVFMMGLGALNARNVTCFTSAREAYQVAVRQQFDFFVTRMEMPDLSGIVLVQKLRETGNYGQEVHLFVCEKLNSKIMNVLYEMDISYVLVSPFTKQLVSAKIAHVFQAEKDLPEFEQRFREARSAFQSNLLEMAESFARELESQNPTSEKVHVLLGDIASKNEQPDRMIVHYSNAAKVNPKSAVAAHKLAHAYMKRGDHRRAAQILNSLAHLNPYNIKLLENAGISNLQINDFEKAQSYASQLKTLDVKNKTASEVNVQVKIASGDFSGIADELRNSHDDKEIVAFLNNAGVKLAKGTDVRGALNMYQSCIEQLQDSKYIHAVYFNMGIAYKKLNDYENAASAYASAVRLKPDFEKAAQSLAECRQKLQETRRAS</sequence>
<evidence type="ECO:0000256" key="2">
    <source>
        <dbReference type="ARBA" id="ARBA00022803"/>
    </source>
</evidence>
<dbReference type="InterPro" id="IPR050498">
    <property type="entry name" value="Ycf3"/>
</dbReference>
<dbReference type="GO" id="GO:0009279">
    <property type="term" value="C:cell outer membrane"/>
    <property type="evidence" value="ECO:0007669"/>
    <property type="project" value="TreeGrafter"/>
</dbReference>
<dbReference type="PROSITE" id="PS50110">
    <property type="entry name" value="RESPONSE_REGULATORY"/>
    <property type="match status" value="1"/>
</dbReference>
<protein>
    <recommendedName>
        <fullName evidence="5">Response regulatory domain-containing protein</fullName>
    </recommendedName>
</protein>
<dbReference type="InterPro" id="IPR019734">
    <property type="entry name" value="TPR_rpt"/>
</dbReference>
<keyword evidence="2 4" id="KW-0802">TPR repeat</keyword>
<feature type="repeat" description="TPR" evidence="4">
    <location>
        <begin position="201"/>
        <end position="234"/>
    </location>
</feature>
<reference evidence="6 7" key="2">
    <citation type="submission" date="2019-08" db="EMBL/GenBank/DDBJ databases">
        <authorList>
            <person name="Henke P."/>
        </authorList>
    </citation>
    <scope>NUCLEOTIDE SEQUENCE [LARGE SCALE GENOMIC DNA]</scope>
    <source>
        <strain evidence="6">Phe10_nw2017</strain>
    </source>
</reference>
<name>A0A5C6M1S8_9PLAN</name>
<dbReference type="AlphaFoldDB" id="A0A5C6M1S8"/>
<comment type="caution">
    <text evidence="3">Lacks conserved residue(s) required for the propagation of feature annotation.</text>
</comment>
<dbReference type="GO" id="GO:0046813">
    <property type="term" value="P:receptor-mediated virion attachment to host cell"/>
    <property type="evidence" value="ECO:0007669"/>
    <property type="project" value="TreeGrafter"/>
</dbReference>
<accession>A0A5C6M1S8</accession>
<evidence type="ECO:0000256" key="1">
    <source>
        <dbReference type="ARBA" id="ARBA00022737"/>
    </source>
</evidence>
<evidence type="ECO:0000313" key="7">
    <source>
        <dbReference type="Proteomes" id="UP000321083"/>
    </source>
</evidence>
<dbReference type="Pfam" id="PF13181">
    <property type="entry name" value="TPR_8"/>
    <property type="match status" value="1"/>
</dbReference>
<proteinExistence type="predicted"/>
<feature type="domain" description="Response regulatory" evidence="5">
    <location>
        <begin position="7"/>
        <end position="124"/>
    </location>
</feature>
<dbReference type="PANTHER" id="PTHR44858:SF1">
    <property type="entry name" value="UDP-N-ACETYLGLUCOSAMINE--PEPTIDE N-ACETYLGLUCOSAMINYLTRANSFERASE SPINDLY-RELATED"/>
    <property type="match status" value="1"/>
</dbReference>